<dbReference type="Proteomes" id="UP000278807">
    <property type="component" value="Unassembled WGS sequence"/>
</dbReference>
<reference evidence="1 2" key="2">
    <citation type="submission" date="2018-11" db="EMBL/GenBank/DDBJ databases">
        <authorList>
            <consortium name="Pathogen Informatics"/>
        </authorList>
    </citation>
    <scope>NUCLEOTIDE SEQUENCE [LARGE SCALE GENOMIC DNA]</scope>
</reference>
<name>A0A0R3TS66_RODNA</name>
<evidence type="ECO:0000313" key="1">
    <source>
        <dbReference type="EMBL" id="VDO08019.1"/>
    </source>
</evidence>
<protein>
    <submittedName>
        <fullName evidence="1 3">Uncharacterized protein</fullName>
    </submittedName>
</protein>
<gene>
    <name evidence="1" type="ORF">HNAJ_LOCUS10469</name>
</gene>
<proteinExistence type="predicted"/>
<sequence>MVIFQNRYSAFVQQNQQQCHWIPANPQYVQGPVQFIYQPDPQQQFRPQPFEVPMGYPAFQGNPMSFQAFKPMPMAMQTQAMVQPQEMAYYNQYIIEQPQPQLVIPNVLPTPTVVHSTIPNFNATTQANHETLQDHSQLRQALQLNYNPYNKPAQPSSEPTSSVDTLSKFWERELSEEETKWAFEGINDLSYLGDPEFKRLVYSLSC</sequence>
<accession>A0A0R3TS66</accession>
<reference evidence="3" key="1">
    <citation type="submission" date="2017-02" db="UniProtKB">
        <authorList>
            <consortium name="WormBaseParasite"/>
        </authorList>
    </citation>
    <scope>IDENTIFICATION</scope>
</reference>
<organism evidence="3">
    <name type="scientific">Rodentolepis nana</name>
    <name type="common">Dwarf tapeworm</name>
    <name type="synonym">Hymenolepis nana</name>
    <dbReference type="NCBI Taxonomy" id="102285"/>
    <lineage>
        <taxon>Eukaryota</taxon>
        <taxon>Metazoa</taxon>
        <taxon>Spiralia</taxon>
        <taxon>Lophotrochozoa</taxon>
        <taxon>Platyhelminthes</taxon>
        <taxon>Cestoda</taxon>
        <taxon>Eucestoda</taxon>
        <taxon>Cyclophyllidea</taxon>
        <taxon>Hymenolepididae</taxon>
        <taxon>Rodentolepis</taxon>
    </lineage>
</organism>
<dbReference type="EMBL" id="UZAE01013065">
    <property type="protein sequence ID" value="VDO08019.1"/>
    <property type="molecule type" value="Genomic_DNA"/>
</dbReference>
<evidence type="ECO:0000313" key="2">
    <source>
        <dbReference type="Proteomes" id="UP000278807"/>
    </source>
</evidence>
<dbReference type="WBParaSite" id="HNAJ_0001047401-mRNA-1">
    <property type="protein sequence ID" value="HNAJ_0001047401-mRNA-1"/>
    <property type="gene ID" value="HNAJ_0001047401"/>
</dbReference>
<keyword evidence="2" id="KW-1185">Reference proteome</keyword>
<dbReference type="OrthoDB" id="27975at2759"/>
<dbReference type="AlphaFoldDB" id="A0A0R3TS66"/>
<evidence type="ECO:0000313" key="3">
    <source>
        <dbReference type="WBParaSite" id="HNAJ_0001047401-mRNA-1"/>
    </source>
</evidence>